<protein>
    <submittedName>
        <fullName evidence="4">CATL1-like protein</fullName>
    </submittedName>
</protein>
<dbReference type="PANTHER" id="PTHR12411">
    <property type="entry name" value="CYSTEINE PROTEASE FAMILY C1-RELATED"/>
    <property type="match status" value="1"/>
</dbReference>
<dbReference type="Pfam" id="PF08246">
    <property type="entry name" value="Inhibitor_I29"/>
    <property type="match status" value="2"/>
</dbReference>
<name>A0ABY7EJS1_MYAAR</name>
<dbReference type="InterPro" id="IPR039417">
    <property type="entry name" value="Peptidase_C1A_papain-like"/>
</dbReference>
<evidence type="ECO:0000256" key="1">
    <source>
        <dbReference type="ARBA" id="ARBA00008455"/>
    </source>
</evidence>
<proteinExistence type="inferred from homology"/>
<sequence>MKGNDRHTPYLKPFFNDFAWWEEVTTTALMVWTASRSSVSVRHGERQEGKQYAKSPEEAQRHAIFANNVEYVNAYNLQYALGMVSYYMGVNQYSDMTFEEWASLYTGRIFDDVGNGNASTFLTPENFKVPGYVDWRRKGYVTSVKNQVLAFCILYSFCFKQLGACGSCWAFSATGAIEGQHFRKTGKLISLSEQQLVDCSRSYGNKDCDGGFKDRAMLYVRDAGGIESEKEYPYTAPYMAAAKINGVKRVHSSESSLMHAVASQGPIAVSIRVNRNFKSYAGVISKKIKLIYPVDDQPIGFSFKITGTFDDSSCINARAGQAVLAVGTRGDLAGANRGTSGWIETRETFAGSREHLYTRRVRMFVIYAVLTLALVEVNGYGVREMSMVDVGFAEINQELSEPIDSLFENFKHAHGKQYANASEESQRRAIFVDNVEYINAHNNLYLSGKTSYYMGVNQFSDMTYNEWRSLFTTQSIDDVTTRNDSIFLTPDNFEAPSSVNWAQRGYVTPVKNQTGAIEGQHFRKYHRLVSLSEQQLLDCSGYGCRGGYPTKAMFYVRDVGGIASEQAYPYKARSERCHFRRSMAVAHVKGVMQVRQSERDLMNVLASQGPISVSIVVNKNFMQYRGGIFYDPSCSRARDGHAVLVVGYGSSPREYWLVKNSWGTRWGEHGYIRMARNKGNMCRIANAAVFPTM</sequence>
<evidence type="ECO:0000313" key="4">
    <source>
        <dbReference type="EMBL" id="WAR09036.1"/>
    </source>
</evidence>
<dbReference type="InterPro" id="IPR000668">
    <property type="entry name" value="Peptidase_C1A_C"/>
</dbReference>
<accession>A0ABY7EJS1</accession>
<keyword evidence="5" id="KW-1185">Reference proteome</keyword>
<feature type="domain" description="Peptidase C1A papain C-terminal" evidence="2">
    <location>
        <begin position="129"/>
        <end position="359"/>
    </location>
</feature>
<dbReference type="EMBL" id="CP111017">
    <property type="protein sequence ID" value="WAR09036.1"/>
    <property type="molecule type" value="Genomic_DNA"/>
</dbReference>
<organism evidence="4 5">
    <name type="scientific">Mya arenaria</name>
    <name type="common">Soft-shell clam</name>
    <dbReference type="NCBI Taxonomy" id="6604"/>
    <lineage>
        <taxon>Eukaryota</taxon>
        <taxon>Metazoa</taxon>
        <taxon>Spiralia</taxon>
        <taxon>Lophotrochozoa</taxon>
        <taxon>Mollusca</taxon>
        <taxon>Bivalvia</taxon>
        <taxon>Autobranchia</taxon>
        <taxon>Heteroconchia</taxon>
        <taxon>Euheterodonta</taxon>
        <taxon>Imparidentia</taxon>
        <taxon>Neoheterodontei</taxon>
        <taxon>Myida</taxon>
        <taxon>Myoidea</taxon>
        <taxon>Myidae</taxon>
        <taxon>Mya</taxon>
    </lineage>
</organism>
<dbReference type="PROSITE" id="PS00640">
    <property type="entry name" value="THIOL_PROTEASE_ASN"/>
    <property type="match status" value="1"/>
</dbReference>
<gene>
    <name evidence="4" type="ORF">MAR_018994</name>
</gene>
<dbReference type="Pfam" id="PF00112">
    <property type="entry name" value="Peptidase_C1"/>
    <property type="match status" value="2"/>
</dbReference>
<comment type="similarity">
    <text evidence="1">Belongs to the peptidase C1 family.</text>
</comment>
<evidence type="ECO:0000259" key="2">
    <source>
        <dbReference type="SMART" id="SM00645"/>
    </source>
</evidence>
<dbReference type="InterPro" id="IPR013201">
    <property type="entry name" value="Prot_inhib_I29"/>
</dbReference>
<evidence type="ECO:0000259" key="3">
    <source>
        <dbReference type="SMART" id="SM00848"/>
    </source>
</evidence>
<dbReference type="InterPro" id="IPR013128">
    <property type="entry name" value="Peptidase_C1A"/>
</dbReference>
<feature type="domain" description="Peptidase C1A papain C-terminal" evidence="2">
    <location>
        <begin position="495"/>
        <end position="692"/>
    </location>
</feature>
<dbReference type="SMART" id="SM00848">
    <property type="entry name" value="Inhibitor_I29"/>
    <property type="match status" value="2"/>
</dbReference>
<dbReference type="SMART" id="SM00645">
    <property type="entry name" value="Pept_C1"/>
    <property type="match status" value="2"/>
</dbReference>
<dbReference type="InterPro" id="IPR025661">
    <property type="entry name" value="Pept_asp_AS"/>
</dbReference>
<dbReference type="SUPFAM" id="SSF54001">
    <property type="entry name" value="Cysteine proteinases"/>
    <property type="match status" value="2"/>
</dbReference>
<dbReference type="InterPro" id="IPR038765">
    <property type="entry name" value="Papain-like_cys_pep_sf"/>
</dbReference>
<feature type="domain" description="Cathepsin propeptide inhibitor" evidence="3">
    <location>
        <begin position="407"/>
        <end position="467"/>
    </location>
</feature>
<dbReference type="Proteomes" id="UP001164746">
    <property type="component" value="Chromosome 6"/>
</dbReference>
<dbReference type="Gene3D" id="3.90.70.10">
    <property type="entry name" value="Cysteine proteinases"/>
    <property type="match status" value="2"/>
</dbReference>
<feature type="domain" description="Cathepsin propeptide inhibitor" evidence="3">
    <location>
        <begin position="50"/>
        <end position="101"/>
    </location>
</feature>
<dbReference type="CDD" id="cd02248">
    <property type="entry name" value="Peptidase_C1A"/>
    <property type="match status" value="2"/>
</dbReference>
<evidence type="ECO:0000313" key="5">
    <source>
        <dbReference type="Proteomes" id="UP001164746"/>
    </source>
</evidence>
<reference evidence="4" key="1">
    <citation type="submission" date="2022-11" db="EMBL/GenBank/DDBJ databases">
        <title>Centuries of genome instability and evolution in soft-shell clam transmissible cancer (bioRxiv).</title>
        <authorList>
            <person name="Hart S.F.M."/>
            <person name="Yonemitsu M.A."/>
            <person name="Giersch R.M."/>
            <person name="Beal B.F."/>
            <person name="Arriagada G."/>
            <person name="Davis B.W."/>
            <person name="Ostrander E.A."/>
            <person name="Goff S.P."/>
            <person name="Metzger M.J."/>
        </authorList>
    </citation>
    <scope>NUCLEOTIDE SEQUENCE</scope>
    <source>
        <strain evidence="4">MELC-2E11</strain>
        <tissue evidence="4">Siphon/mantle</tissue>
    </source>
</reference>